<organism evidence="1 2">
    <name type="scientific">Rhizophagus irregularis</name>
    <dbReference type="NCBI Taxonomy" id="588596"/>
    <lineage>
        <taxon>Eukaryota</taxon>
        <taxon>Fungi</taxon>
        <taxon>Fungi incertae sedis</taxon>
        <taxon>Mucoromycota</taxon>
        <taxon>Glomeromycotina</taxon>
        <taxon>Glomeromycetes</taxon>
        <taxon>Glomerales</taxon>
        <taxon>Glomeraceae</taxon>
        <taxon>Rhizophagus</taxon>
    </lineage>
</organism>
<dbReference type="Proteomes" id="UP000233469">
    <property type="component" value="Unassembled WGS sequence"/>
</dbReference>
<proteinExistence type="predicted"/>
<protein>
    <submittedName>
        <fullName evidence="1">Uncharacterized protein</fullName>
    </submittedName>
</protein>
<comment type="caution">
    <text evidence="1">The sequence shown here is derived from an EMBL/GenBank/DDBJ whole genome shotgun (WGS) entry which is preliminary data.</text>
</comment>
<reference evidence="1 2" key="1">
    <citation type="submission" date="2016-04" db="EMBL/GenBank/DDBJ databases">
        <title>Genome analyses suggest a sexual origin of heterokaryosis in a supposedly ancient asexual fungus.</title>
        <authorList>
            <person name="Ropars J."/>
            <person name="Sedzielewska K."/>
            <person name="Noel J."/>
            <person name="Charron P."/>
            <person name="Farinelli L."/>
            <person name="Marton T."/>
            <person name="Kruger M."/>
            <person name="Pelin A."/>
            <person name="Brachmann A."/>
            <person name="Corradi N."/>
        </authorList>
    </citation>
    <scope>NUCLEOTIDE SEQUENCE [LARGE SCALE GENOMIC DNA]</scope>
    <source>
        <strain evidence="1 2">C2</strain>
    </source>
</reference>
<accession>A0A2N1M201</accession>
<dbReference type="EMBL" id="LLXL01007162">
    <property type="protein sequence ID" value="PKK55636.1"/>
    <property type="molecule type" value="Genomic_DNA"/>
</dbReference>
<dbReference type="VEuPathDB" id="FungiDB:FUN_011228"/>
<reference evidence="1 2" key="2">
    <citation type="submission" date="2017-10" db="EMBL/GenBank/DDBJ databases">
        <title>Extensive intraspecific genome diversity in a model arbuscular mycorrhizal fungus.</title>
        <authorList>
            <person name="Chen E.C.H."/>
            <person name="Morin E."/>
            <person name="Baudet D."/>
            <person name="Noel J."/>
            <person name="Ndikumana S."/>
            <person name="Charron P."/>
            <person name="St-Onge C."/>
            <person name="Giorgi J."/>
            <person name="Grigoriev I.V."/>
            <person name="Roux C."/>
            <person name="Martin F.M."/>
            <person name="Corradi N."/>
        </authorList>
    </citation>
    <scope>NUCLEOTIDE SEQUENCE [LARGE SCALE GENOMIC DNA]</scope>
    <source>
        <strain evidence="1 2">C2</strain>
    </source>
</reference>
<sequence length="99" mass="11104">MYNPSMKDYLTRTLYSSRRVWACAFTSRIFTAGVQTTFHVEGYNNIIKRELKSNGILYNLASVIDARLESEDPDVNIIGACQKSADFSQLVALTPPPPD</sequence>
<evidence type="ECO:0000313" key="1">
    <source>
        <dbReference type="EMBL" id="PKK55636.1"/>
    </source>
</evidence>
<gene>
    <name evidence="1" type="ORF">RhiirC2_801889</name>
</gene>
<dbReference type="AlphaFoldDB" id="A0A2N1M201"/>
<name>A0A2N1M201_9GLOM</name>
<evidence type="ECO:0000313" key="2">
    <source>
        <dbReference type="Proteomes" id="UP000233469"/>
    </source>
</evidence>